<dbReference type="GO" id="GO:0044874">
    <property type="term" value="P:lipoprotein localization to outer membrane"/>
    <property type="evidence" value="ECO:0007669"/>
    <property type="project" value="TreeGrafter"/>
</dbReference>
<keyword evidence="11" id="KW-1185">Reference proteome</keyword>
<evidence type="ECO:0000259" key="8">
    <source>
        <dbReference type="Pfam" id="PF02687"/>
    </source>
</evidence>
<accession>A0A1M5BE18</accession>
<dbReference type="InterPro" id="IPR051447">
    <property type="entry name" value="Lipoprotein-release_system"/>
</dbReference>
<evidence type="ECO:0000256" key="6">
    <source>
        <dbReference type="ARBA" id="ARBA00023136"/>
    </source>
</evidence>
<feature type="domain" description="MacB-like periplasmic core" evidence="9">
    <location>
        <begin position="26"/>
        <end position="244"/>
    </location>
</feature>
<name>A0A1M5BE18_9BACT</name>
<comment type="similarity">
    <text evidence="2">Belongs to the ABC-4 integral membrane protein family. LolC/E subfamily.</text>
</comment>
<evidence type="ECO:0000256" key="4">
    <source>
        <dbReference type="ARBA" id="ARBA00022692"/>
    </source>
</evidence>
<dbReference type="EMBL" id="FQUU01000010">
    <property type="protein sequence ID" value="SHF40771.1"/>
    <property type="molecule type" value="Genomic_DNA"/>
</dbReference>
<dbReference type="RefSeq" id="WP_072835713.1">
    <property type="nucleotide sequence ID" value="NZ_FQUU01000010.1"/>
</dbReference>
<dbReference type="Proteomes" id="UP000184048">
    <property type="component" value="Unassembled WGS sequence"/>
</dbReference>
<keyword evidence="3" id="KW-1003">Cell membrane</keyword>
<protein>
    <submittedName>
        <fullName evidence="10">Lipoprotein-releasing system permease protein</fullName>
    </submittedName>
</protein>
<keyword evidence="10" id="KW-0449">Lipoprotein</keyword>
<feature type="transmembrane region" description="Helical" evidence="7">
    <location>
        <begin position="373"/>
        <end position="399"/>
    </location>
</feature>
<evidence type="ECO:0000313" key="10">
    <source>
        <dbReference type="EMBL" id="SHF40771.1"/>
    </source>
</evidence>
<dbReference type="AlphaFoldDB" id="A0A1M5BE18"/>
<keyword evidence="6 7" id="KW-0472">Membrane</keyword>
<dbReference type="GO" id="GO:0098797">
    <property type="term" value="C:plasma membrane protein complex"/>
    <property type="evidence" value="ECO:0007669"/>
    <property type="project" value="TreeGrafter"/>
</dbReference>
<dbReference type="Pfam" id="PF12704">
    <property type="entry name" value="MacB_PCD"/>
    <property type="match status" value="1"/>
</dbReference>
<dbReference type="Pfam" id="PF02687">
    <property type="entry name" value="FtsX"/>
    <property type="match status" value="1"/>
</dbReference>
<gene>
    <name evidence="10" type="ORF">SAMN02745131_02542</name>
</gene>
<evidence type="ECO:0000256" key="2">
    <source>
        <dbReference type="ARBA" id="ARBA00005236"/>
    </source>
</evidence>
<dbReference type="OrthoDB" id="1522670at2"/>
<dbReference type="PANTHER" id="PTHR30489:SF0">
    <property type="entry name" value="LIPOPROTEIN-RELEASING SYSTEM TRANSMEMBRANE PROTEIN LOLE"/>
    <property type="match status" value="1"/>
</dbReference>
<evidence type="ECO:0000256" key="3">
    <source>
        <dbReference type="ARBA" id="ARBA00022475"/>
    </source>
</evidence>
<dbReference type="InterPro" id="IPR025857">
    <property type="entry name" value="MacB_PCD"/>
</dbReference>
<keyword evidence="5 7" id="KW-1133">Transmembrane helix</keyword>
<evidence type="ECO:0000256" key="7">
    <source>
        <dbReference type="SAM" id="Phobius"/>
    </source>
</evidence>
<feature type="transmembrane region" description="Helical" evidence="7">
    <location>
        <begin position="323"/>
        <end position="349"/>
    </location>
</feature>
<dbReference type="PANTHER" id="PTHR30489">
    <property type="entry name" value="LIPOPROTEIN-RELEASING SYSTEM TRANSMEMBRANE PROTEIN LOLE"/>
    <property type="match status" value="1"/>
</dbReference>
<comment type="subcellular location">
    <subcellularLocation>
        <location evidence="1">Cell membrane</location>
        <topology evidence="1">Multi-pass membrane protein</topology>
    </subcellularLocation>
</comment>
<evidence type="ECO:0000313" key="11">
    <source>
        <dbReference type="Proteomes" id="UP000184048"/>
    </source>
</evidence>
<sequence length="411" mass="46834">MNVASFIAQRIAFNQQKSFSRFIIRLSVAATIISVAVMIVTLSFVNGFQDTVSQKVFSFWGHVRIGYRQPMKASIAEEEPIESNDSLLRIVKNMPQVATVHPFATKYAILKTNAEMEGVLLKGLDSTYNFQHLASFLKQGRWIQFNDSTYSREIVVSTYTANQLHLKLNDRILIYFVRPDGSLRPDKLTIVGIYKTSIEEYDKTFAIGDIKLIRRLNGWSDDQIGGYEIFLKDYKQMDQVSNAIYNNDEIPQTWETKTVKEIYPNIFDWLQVINTNSTVLISIMIVIAVINLITCLIILVLERLRMIGILKSLGATNWTVQKIFLHHSVIITLMGIIGGTILALTLLWLQQSTGFVRLPEDAYYMDRASVKIIWWQVVAVGAGTLFVSLMVLFIPSFIVRSVQPIKAIRFN</sequence>
<evidence type="ECO:0000256" key="5">
    <source>
        <dbReference type="ARBA" id="ARBA00022989"/>
    </source>
</evidence>
<evidence type="ECO:0000256" key="1">
    <source>
        <dbReference type="ARBA" id="ARBA00004651"/>
    </source>
</evidence>
<organism evidence="10 11">
    <name type="scientific">Flavisolibacter ginsengisoli DSM 18119</name>
    <dbReference type="NCBI Taxonomy" id="1121884"/>
    <lineage>
        <taxon>Bacteria</taxon>
        <taxon>Pseudomonadati</taxon>
        <taxon>Bacteroidota</taxon>
        <taxon>Chitinophagia</taxon>
        <taxon>Chitinophagales</taxon>
        <taxon>Chitinophagaceae</taxon>
        <taxon>Flavisolibacter</taxon>
    </lineage>
</organism>
<dbReference type="STRING" id="1121884.SAMN02745131_02542"/>
<proteinExistence type="inferred from homology"/>
<evidence type="ECO:0000259" key="9">
    <source>
        <dbReference type="Pfam" id="PF12704"/>
    </source>
</evidence>
<dbReference type="InterPro" id="IPR003838">
    <property type="entry name" value="ABC3_permease_C"/>
</dbReference>
<reference evidence="10 11" key="1">
    <citation type="submission" date="2016-11" db="EMBL/GenBank/DDBJ databases">
        <authorList>
            <person name="Jaros S."/>
            <person name="Januszkiewicz K."/>
            <person name="Wedrychowicz H."/>
        </authorList>
    </citation>
    <scope>NUCLEOTIDE SEQUENCE [LARGE SCALE GENOMIC DNA]</scope>
    <source>
        <strain evidence="10 11">DSM 18119</strain>
    </source>
</reference>
<keyword evidence="4 7" id="KW-0812">Transmembrane</keyword>
<feature type="transmembrane region" description="Helical" evidence="7">
    <location>
        <begin position="22"/>
        <end position="45"/>
    </location>
</feature>
<feature type="domain" description="ABC3 transporter permease C-terminal" evidence="8">
    <location>
        <begin position="279"/>
        <end position="404"/>
    </location>
</feature>
<feature type="transmembrane region" description="Helical" evidence="7">
    <location>
        <begin position="279"/>
        <end position="302"/>
    </location>
</feature>